<proteinExistence type="predicted"/>
<organism evidence="1">
    <name type="scientific">Hokovirus HKV1</name>
    <dbReference type="NCBI Taxonomy" id="1977638"/>
    <lineage>
        <taxon>Viruses</taxon>
        <taxon>Varidnaviria</taxon>
        <taxon>Bamfordvirae</taxon>
        <taxon>Nucleocytoviricota</taxon>
        <taxon>Megaviricetes</taxon>
        <taxon>Imitervirales</taxon>
        <taxon>Mimiviridae</taxon>
        <taxon>Klosneuvirinae</taxon>
        <taxon>Hokovirus</taxon>
    </lineage>
</organism>
<reference evidence="1" key="1">
    <citation type="journal article" date="2017" name="Science">
        <title>Giant viruses with an expanded complement of translation system components.</title>
        <authorList>
            <person name="Schulz F."/>
            <person name="Yutin N."/>
            <person name="Ivanova N.N."/>
            <person name="Ortega D.R."/>
            <person name="Lee T.K."/>
            <person name="Vierheilig J."/>
            <person name="Daims H."/>
            <person name="Horn M."/>
            <person name="Wagner M."/>
            <person name="Jensen G.J."/>
            <person name="Kyrpides N.C."/>
            <person name="Koonin E.V."/>
            <person name="Woyke T."/>
        </authorList>
    </citation>
    <scope>NUCLEOTIDE SEQUENCE</scope>
    <source>
        <strain evidence="1">HKV1</strain>
    </source>
</reference>
<protein>
    <submittedName>
        <fullName evidence="1">Ankyrin repeat protein</fullName>
    </submittedName>
</protein>
<dbReference type="EMBL" id="KY684103">
    <property type="protein sequence ID" value="ARF10411.1"/>
    <property type="molecule type" value="Genomic_DNA"/>
</dbReference>
<gene>
    <name evidence="1" type="ORF">Hokovirus_1_290</name>
</gene>
<accession>A0A1V0SFF5</accession>
<sequence>MSSLNKRSFDDFSKEEQVFPSLYSFLDEEYEKGKIYLGEEHTVFTEDRIAKFFPFEYSKNGLAGKLPKLCKIASLASIKYIKYDDNNDNKMTLTKFQVLKCYDLNVKTVTKFEILYLPLLFDVLTDDVCRNNSHHIKYWLSDQKYKYTLHNFNNLENDEREKLSNIIKAVFMLGVRHNSLESLKTLLLDPIVPQQFLKCVPYYASALGKVDVLDYWFNLMNNNNLAYVEHSYDEHCVDRACIRGLVDVLKWWIKKALKQELQLRYTNRAINYATLFAHIKILDCWLSYKQKLESKSYSLKYTDEGFNMSNIKHNSILDSKEERDLYYTFTFNTLQDNIKFFDSYDYFNLKGRCASLLHQSMKWWQYSDLPVKFSIKALLDATRYGDYHLLQDFYFYEKKQNSKFNFNALFSQTSVENVNDYANLINNIIIRKVGNQQNLINWWAKYSKKNACFSNTCISNYVIEKSTQDNKLKNKEHYIVQSDEYEDDDEFDDLQELLEELW</sequence>
<name>A0A1V0SFF5_9VIRU</name>
<evidence type="ECO:0000313" key="1">
    <source>
        <dbReference type="EMBL" id="ARF10411.1"/>
    </source>
</evidence>